<reference evidence="3" key="1">
    <citation type="journal article" date="2014" name="Int. J. Syst. Evol. Microbiol.">
        <title>Complete genome sequence of Corynebacterium casei LMG S-19264T (=DSM 44701T), isolated from a smear-ripened cheese.</title>
        <authorList>
            <consortium name="US DOE Joint Genome Institute (JGI-PGF)"/>
            <person name="Walter F."/>
            <person name="Albersmeier A."/>
            <person name="Kalinowski J."/>
            <person name="Ruckert C."/>
        </authorList>
    </citation>
    <scope>NUCLEOTIDE SEQUENCE</scope>
    <source>
        <strain evidence="3">CCM 8711</strain>
    </source>
</reference>
<dbReference type="PRINTS" id="PR01713">
    <property type="entry name" value="NUCEPIMERASE"/>
</dbReference>
<organism evidence="3 4">
    <name type="scientific">Mucilaginibacter galii</name>
    <dbReference type="NCBI Taxonomy" id="2005073"/>
    <lineage>
        <taxon>Bacteria</taxon>
        <taxon>Pseudomonadati</taxon>
        <taxon>Bacteroidota</taxon>
        <taxon>Sphingobacteriia</taxon>
        <taxon>Sphingobacteriales</taxon>
        <taxon>Sphingobacteriaceae</taxon>
        <taxon>Mucilaginibacter</taxon>
    </lineage>
</organism>
<reference evidence="3" key="2">
    <citation type="submission" date="2020-09" db="EMBL/GenBank/DDBJ databases">
        <authorList>
            <person name="Sun Q."/>
            <person name="Sedlacek I."/>
        </authorList>
    </citation>
    <scope>NUCLEOTIDE SEQUENCE</scope>
    <source>
        <strain evidence="3">CCM 8711</strain>
    </source>
</reference>
<gene>
    <name evidence="3" type="ORF">GCM10011425_38570</name>
</gene>
<dbReference type="CDD" id="cd05253">
    <property type="entry name" value="UDP_GE_SDE_e"/>
    <property type="match status" value="1"/>
</dbReference>
<dbReference type="Pfam" id="PF01370">
    <property type="entry name" value="Epimerase"/>
    <property type="match status" value="1"/>
</dbReference>
<comment type="caution">
    <text evidence="3">The sequence shown here is derived from an EMBL/GenBank/DDBJ whole genome shotgun (WGS) entry which is preliminary data.</text>
</comment>
<dbReference type="SUPFAM" id="SSF51735">
    <property type="entry name" value="NAD(P)-binding Rossmann-fold domains"/>
    <property type="match status" value="1"/>
</dbReference>
<name>A0A917JBF6_9SPHI</name>
<evidence type="ECO:0000313" key="4">
    <source>
        <dbReference type="Proteomes" id="UP000662074"/>
    </source>
</evidence>
<evidence type="ECO:0000259" key="2">
    <source>
        <dbReference type="Pfam" id="PF01370"/>
    </source>
</evidence>
<protein>
    <submittedName>
        <fullName evidence="3">NAD-dependent epimerase</fullName>
    </submittedName>
</protein>
<dbReference type="PANTHER" id="PTHR43574">
    <property type="entry name" value="EPIMERASE-RELATED"/>
    <property type="match status" value="1"/>
</dbReference>
<feature type="domain" description="NAD-dependent epimerase/dehydratase" evidence="2">
    <location>
        <begin position="3"/>
        <end position="252"/>
    </location>
</feature>
<evidence type="ECO:0000313" key="3">
    <source>
        <dbReference type="EMBL" id="GGI52645.1"/>
    </source>
</evidence>
<keyword evidence="1" id="KW-0520">NAD</keyword>
<dbReference type="Gene3D" id="3.40.50.720">
    <property type="entry name" value="NAD(P)-binding Rossmann-like Domain"/>
    <property type="match status" value="1"/>
</dbReference>
<dbReference type="AlphaFoldDB" id="A0A917JBF6"/>
<sequence length="350" mass="39077">MKILVTGTAGFIGFFVAQRLAQLGFEVVGVDNINTYYDVNLKHGRLQATGIETDNLQDNEPVCSTLYPNYCFIKLDIADRAQMENLFATHQFDAVCHLAAQAGVRYSITNPHDYALSNLSGFLNILEGCRKVQVKHLVYASSSSVYGLNSNTPFSVHDGAAHPVSLYAASKKSNEMMAHSYSHLYNIPTTGLRFFTVYGPWGRPDMAYFKFADAIIKGTPIDVYNNGEMQRDFTYVDDIVEGIIRVLDRPAVANPQWSSENPDPATSSAPYRLYNIGNSSPVKLMNFIEALETAIGKKAVINLLPMQAGDVLSTDADMSDLELDFNYYPKTEIQSGIDRFVDWFRDFYKV</sequence>
<dbReference type="RefSeq" id="WP_188418753.1">
    <property type="nucleotide sequence ID" value="NZ_BMDO01000015.1"/>
</dbReference>
<proteinExistence type="predicted"/>
<accession>A0A917JBF6</accession>
<evidence type="ECO:0000256" key="1">
    <source>
        <dbReference type="ARBA" id="ARBA00023027"/>
    </source>
</evidence>
<dbReference type="Proteomes" id="UP000662074">
    <property type="component" value="Unassembled WGS sequence"/>
</dbReference>
<dbReference type="InterPro" id="IPR001509">
    <property type="entry name" value="Epimerase_deHydtase"/>
</dbReference>
<dbReference type="EMBL" id="BMDO01000015">
    <property type="protein sequence ID" value="GGI52645.1"/>
    <property type="molecule type" value="Genomic_DNA"/>
</dbReference>
<keyword evidence="4" id="KW-1185">Reference proteome</keyword>
<dbReference type="InterPro" id="IPR036291">
    <property type="entry name" value="NAD(P)-bd_dom_sf"/>
</dbReference>